<gene>
    <name evidence="2" type="ORF">GCM10010104_33870</name>
</gene>
<proteinExistence type="predicted"/>
<dbReference type="RefSeq" id="WP_234846619.1">
    <property type="nucleotide sequence ID" value="NZ_BAAART010000070.1"/>
</dbReference>
<dbReference type="EMBL" id="BAAART010000070">
    <property type="protein sequence ID" value="GAA2236252.1"/>
    <property type="molecule type" value="Genomic_DNA"/>
</dbReference>
<evidence type="ECO:0000313" key="3">
    <source>
        <dbReference type="Proteomes" id="UP001501474"/>
    </source>
</evidence>
<comment type="caution">
    <text evidence="2">The sequence shown here is derived from an EMBL/GenBank/DDBJ whole genome shotgun (WGS) entry which is preliminary data.</text>
</comment>
<feature type="region of interest" description="Disordered" evidence="1">
    <location>
        <begin position="330"/>
        <end position="353"/>
    </location>
</feature>
<dbReference type="Proteomes" id="UP001501474">
    <property type="component" value="Unassembled WGS sequence"/>
</dbReference>
<evidence type="ECO:0000313" key="2">
    <source>
        <dbReference type="EMBL" id="GAA2236252.1"/>
    </source>
</evidence>
<evidence type="ECO:0000256" key="1">
    <source>
        <dbReference type="SAM" id="MobiDB-lite"/>
    </source>
</evidence>
<accession>A0ABP5QKD0</accession>
<name>A0ABP5QKD0_9ACTN</name>
<feature type="compositionally biased region" description="Acidic residues" evidence="1">
    <location>
        <begin position="343"/>
        <end position="353"/>
    </location>
</feature>
<protein>
    <submittedName>
        <fullName evidence="2">Uncharacterized protein</fullName>
    </submittedName>
</protein>
<sequence>MRPRAAPPELDFPLVRNGLDYLTSVVEHLDENQSKVTARDVKYAVLHLQAAVEVLLKARLMAEHWSLVFSKPEDATRKALDEATLSSVTTDQAITRLRNIAAVPITDKEEKALTGLGKHRNKLQHFGLTAPARAVEAKAGEVLDFLIRFVDEELLIRLGPKERKEAERTLRGLRGGLANINTFMKERTNRIRGEVKKEGAENRTIQCPDCDQMALVLGEAANSDGELTVSCRFCASPWEPEELLSFHRTEGQEEPSELNTCPQCGEWMLGWRVRILSELVGEAPFCFACSVAFPALAPCDRCGRPTAAADDSTGRCGSCWEDAMEETRYGREDPTDYGYGPEQWDDENDEEQQ</sequence>
<organism evidence="2 3">
    <name type="scientific">Streptomyces indiaensis</name>
    <dbReference type="NCBI Taxonomy" id="284033"/>
    <lineage>
        <taxon>Bacteria</taxon>
        <taxon>Bacillati</taxon>
        <taxon>Actinomycetota</taxon>
        <taxon>Actinomycetes</taxon>
        <taxon>Kitasatosporales</taxon>
        <taxon>Streptomycetaceae</taxon>
        <taxon>Streptomyces</taxon>
    </lineage>
</organism>
<reference evidence="3" key="1">
    <citation type="journal article" date="2019" name="Int. J. Syst. Evol. Microbiol.">
        <title>The Global Catalogue of Microorganisms (GCM) 10K type strain sequencing project: providing services to taxonomists for standard genome sequencing and annotation.</title>
        <authorList>
            <consortium name="The Broad Institute Genomics Platform"/>
            <consortium name="The Broad Institute Genome Sequencing Center for Infectious Disease"/>
            <person name="Wu L."/>
            <person name="Ma J."/>
        </authorList>
    </citation>
    <scope>NUCLEOTIDE SEQUENCE [LARGE SCALE GENOMIC DNA]</scope>
    <source>
        <strain evidence="3">JCM 3053</strain>
    </source>
</reference>
<keyword evidence="3" id="KW-1185">Reference proteome</keyword>